<organism evidence="1 2">
    <name type="scientific">Serratia phage MyoSmar</name>
    <dbReference type="NCBI Taxonomy" id="2596673"/>
    <lineage>
        <taxon>Viruses</taxon>
        <taxon>Duplodnaviria</taxon>
        <taxon>Heunggongvirae</taxon>
        <taxon>Uroviricota</taxon>
        <taxon>Caudoviricetes</taxon>
        <taxon>Lindbergviridae</taxon>
        <taxon>Myosmarvirus</taxon>
        <taxon>Myosmarvirus myosmar</taxon>
    </lineage>
</organism>
<reference evidence="2" key="1">
    <citation type="submission" date="2019-06" db="EMBL/GenBank/DDBJ databases">
        <title>Complete Genome Sequence of Serratia marcescens Myophage MyoSmar.</title>
        <authorList>
            <person name="Cooper S."/>
            <person name="Nguyen Q."/>
            <person name="Newkirk H."/>
            <person name="Liu M."/>
            <person name="Cahill J."/>
            <person name="Ramsey J."/>
        </authorList>
    </citation>
    <scope>NUCLEOTIDE SEQUENCE [LARGE SCALE GENOMIC DNA]</scope>
</reference>
<sequence>MAQTILASIFSPKGLRVVDEKTGARIWSALSVTKVDPIDDSETAEIPFALGQLSDPGTTQKTTNSDILPSKVIKPAMLEITASADDTTLSAIISVFNDVTHTLTITSRSIITSSMCLVGIEANQTPDKLNLTSLTLTFEQTQPPSTSVFNPSQSADNSVLGTRVQAPESVSSTISDMVGGIKNRLGI</sequence>
<keyword evidence="2" id="KW-1185">Reference proteome</keyword>
<dbReference type="Proteomes" id="UP000322680">
    <property type="component" value="Segment"/>
</dbReference>
<gene>
    <name evidence="1" type="ORF">CPT_MyoSmar_063</name>
</gene>
<name>A0A5B9NAJ9_9CAUD</name>
<proteinExistence type="predicted"/>
<evidence type="ECO:0008006" key="3">
    <source>
        <dbReference type="Google" id="ProtNLM"/>
    </source>
</evidence>
<evidence type="ECO:0000313" key="1">
    <source>
        <dbReference type="EMBL" id="QEG09512.1"/>
    </source>
</evidence>
<evidence type="ECO:0000313" key="2">
    <source>
        <dbReference type="Proteomes" id="UP000322680"/>
    </source>
</evidence>
<accession>A0A5B9NAJ9</accession>
<dbReference type="InterPro" id="IPR054442">
    <property type="entry name" value="E217_Gp38-like"/>
</dbReference>
<protein>
    <recommendedName>
        <fullName evidence="3">Tail fiber protein</fullName>
    </recommendedName>
</protein>
<dbReference type="EMBL" id="MN062189">
    <property type="protein sequence ID" value="QEG09512.1"/>
    <property type="molecule type" value="Genomic_DNA"/>
</dbReference>
<dbReference type="Pfam" id="PF22760">
    <property type="entry name" value="Gp38_E217"/>
    <property type="match status" value="1"/>
</dbReference>